<feature type="transmembrane region" description="Helical" evidence="1">
    <location>
        <begin position="88"/>
        <end position="113"/>
    </location>
</feature>
<protein>
    <submittedName>
        <fullName evidence="2">Uncharacterized protein</fullName>
    </submittedName>
</protein>
<gene>
    <name evidence="2" type="ORF">ACFFMS_16100</name>
</gene>
<dbReference type="EMBL" id="JBHMAF010000101">
    <property type="protein sequence ID" value="MFB9759916.1"/>
    <property type="molecule type" value="Genomic_DNA"/>
</dbReference>
<keyword evidence="1" id="KW-0812">Transmembrane</keyword>
<evidence type="ECO:0000313" key="2">
    <source>
        <dbReference type="EMBL" id="MFB9759916.1"/>
    </source>
</evidence>
<feature type="transmembrane region" description="Helical" evidence="1">
    <location>
        <begin position="64"/>
        <end position="82"/>
    </location>
</feature>
<comment type="caution">
    <text evidence="2">The sequence shown here is derived from an EMBL/GenBank/DDBJ whole genome shotgun (WGS) entry which is preliminary data.</text>
</comment>
<keyword evidence="3" id="KW-1185">Reference proteome</keyword>
<dbReference type="RefSeq" id="WP_379950252.1">
    <property type="nucleotide sequence ID" value="NZ_JBHMAF010000101.1"/>
</dbReference>
<keyword evidence="1" id="KW-0472">Membrane</keyword>
<organism evidence="2 3">
    <name type="scientific">Ectobacillus funiculus</name>
    <dbReference type="NCBI Taxonomy" id="137993"/>
    <lineage>
        <taxon>Bacteria</taxon>
        <taxon>Bacillati</taxon>
        <taxon>Bacillota</taxon>
        <taxon>Bacilli</taxon>
        <taxon>Bacillales</taxon>
        <taxon>Bacillaceae</taxon>
        <taxon>Ectobacillus</taxon>
    </lineage>
</organism>
<dbReference type="Proteomes" id="UP001589609">
    <property type="component" value="Unassembled WGS sequence"/>
</dbReference>
<name>A0ABV5WH29_9BACI</name>
<reference evidence="2 3" key="1">
    <citation type="submission" date="2024-09" db="EMBL/GenBank/DDBJ databases">
        <authorList>
            <person name="Sun Q."/>
            <person name="Mori K."/>
        </authorList>
    </citation>
    <scope>NUCLEOTIDE SEQUENCE [LARGE SCALE GENOMIC DNA]</scope>
    <source>
        <strain evidence="2 3">JCM 11201</strain>
    </source>
</reference>
<evidence type="ECO:0000256" key="1">
    <source>
        <dbReference type="SAM" id="Phobius"/>
    </source>
</evidence>
<keyword evidence="1" id="KW-1133">Transmembrane helix</keyword>
<accession>A0ABV5WH29</accession>
<sequence>MFATRGDAHRFYLKLKTTLNKDQQFISIQELAEIDEIQKFYSTIDDRMLKKIYYRMIKEKNGSGIIPILVSSGPLILLVFSNQLQKFLFNYGGLIVIGFSFIYILLLTISVILHFHEKAWAAVHIEIIQDILKERNKPLSSESIS</sequence>
<evidence type="ECO:0000313" key="3">
    <source>
        <dbReference type="Proteomes" id="UP001589609"/>
    </source>
</evidence>
<proteinExistence type="predicted"/>